<dbReference type="SMR" id="A0A5M7BXB5"/>
<reference evidence="1 2" key="1">
    <citation type="submission" date="2019-09" db="EMBL/GenBank/DDBJ databases">
        <title>Draft genome sequence of the thermophilic Saccharopolyspora hirsuta VKM Ac-666T.</title>
        <authorList>
            <person name="Lobastova T.G."/>
            <person name="Fokina V."/>
            <person name="Bragin E.Y."/>
            <person name="Shtratnikova V.Y."/>
            <person name="Starodumova I.P."/>
            <person name="Tarlachkov S.V."/>
            <person name="Donova M.V."/>
        </authorList>
    </citation>
    <scope>NUCLEOTIDE SEQUENCE [LARGE SCALE GENOMIC DNA]</scope>
    <source>
        <strain evidence="1 2">VKM Ac-666</strain>
    </source>
</reference>
<gene>
    <name evidence="1" type="ORF">F1721_12175</name>
</gene>
<accession>A0A5M7BXB5</accession>
<organism evidence="1 2">
    <name type="scientific">Saccharopolyspora hirsuta</name>
    <dbReference type="NCBI Taxonomy" id="1837"/>
    <lineage>
        <taxon>Bacteria</taxon>
        <taxon>Bacillati</taxon>
        <taxon>Actinomycetota</taxon>
        <taxon>Actinomycetes</taxon>
        <taxon>Pseudonocardiales</taxon>
        <taxon>Pseudonocardiaceae</taxon>
        <taxon>Saccharopolyspora</taxon>
    </lineage>
</organism>
<dbReference type="Proteomes" id="UP000323946">
    <property type="component" value="Unassembled WGS sequence"/>
</dbReference>
<keyword evidence="2" id="KW-1185">Reference proteome</keyword>
<protein>
    <submittedName>
        <fullName evidence="1">Uncharacterized protein</fullName>
    </submittedName>
</protein>
<sequence>MDEQHFADPVTALSELATIAEQVAELSDQARRDLASWATVAAHLAQARDQATALARSLRHAAGTLDHNRRSA</sequence>
<dbReference type="RefSeq" id="WP_150066732.1">
    <property type="nucleotide sequence ID" value="NZ_VWPH01000005.1"/>
</dbReference>
<dbReference type="AlphaFoldDB" id="A0A5M7BXB5"/>
<comment type="caution">
    <text evidence="1">The sequence shown here is derived from an EMBL/GenBank/DDBJ whole genome shotgun (WGS) entry which is preliminary data.</text>
</comment>
<dbReference type="EMBL" id="VWPH01000005">
    <property type="protein sequence ID" value="KAA5834432.1"/>
    <property type="molecule type" value="Genomic_DNA"/>
</dbReference>
<name>A0A5M7BXB5_SACHI</name>
<evidence type="ECO:0000313" key="2">
    <source>
        <dbReference type="Proteomes" id="UP000323946"/>
    </source>
</evidence>
<dbReference type="OrthoDB" id="3700699at2"/>
<proteinExistence type="predicted"/>
<evidence type="ECO:0000313" key="1">
    <source>
        <dbReference type="EMBL" id="KAA5834432.1"/>
    </source>
</evidence>